<evidence type="ECO:0000259" key="6">
    <source>
        <dbReference type="Pfam" id="PF01048"/>
    </source>
</evidence>
<dbReference type="InterPro" id="IPR035994">
    <property type="entry name" value="Nucleoside_phosphorylase_sf"/>
</dbReference>
<dbReference type="GO" id="GO:0008782">
    <property type="term" value="F:adenosylhomocysteine nucleosidase activity"/>
    <property type="evidence" value="ECO:0007669"/>
    <property type="project" value="UniProtKB-EC"/>
</dbReference>
<evidence type="ECO:0000313" key="7">
    <source>
        <dbReference type="EMBL" id="MDN4474107.1"/>
    </source>
</evidence>
<dbReference type="RefSeq" id="WP_301130240.1">
    <property type="nucleotide sequence ID" value="NZ_JAUHPV010000011.1"/>
</dbReference>
<evidence type="ECO:0000256" key="2">
    <source>
        <dbReference type="ARBA" id="ARBA00011974"/>
    </source>
</evidence>
<dbReference type="NCBIfam" id="TIGR01704">
    <property type="entry name" value="MTA_SAH-Nsdase"/>
    <property type="match status" value="1"/>
</dbReference>
<dbReference type="PANTHER" id="PTHR46832">
    <property type="entry name" value="5'-METHYLTHIOADENOSINE/S-ADENOSYLHOMOCYSTEINE NUCLEOSIDASE"/>
    <property type="match status" value="1"/>
</dbReference>
<dbReference type="InterPro" id="IPR000845">
    <property type="entry name" value="Nucleoside_phosphorylase_d"/>
</dbReference>
<evidence type="ECO:0000256" key="5">
    <source>
        <dbReference type="ARBA" id="ARBA00023167"/>
    </source>
</evidence>
<evidence type="ECO:0000256" key="4">
    <source>
        <dbReference type="ARBA" id="ARBA00022801"/>
    </source>
</evidence>
<dbReference type="Proteomes" id="UP001172738">
    <property type="component" value="Unassembled WGS sequence"/>
</dbReference>
<accession>A0ABT8G4N9</accession>
<dbReference type="CDD" id="cd09008">
    <property type="entry name" value="MTAN"/>
    <property type="match status" value="1"/>
</dbReference>
<organism evidence="7 8">
    <name type="scientific">Demequina zhanjiangensis</name>
    <dbReference type="NCBI Taxonomy" id="3051659"/>
    <lineage>
        <taxon>Bacteria</taxon>
        <taxon>Bacillati</taxon>
        <taxon>Actinomycetota</taxon>
        <taxon>Actinomycetes</taxon>
        <taxon>Micrococcales</taxon>
        <taxon>Demequinaceae</taxon>
        <taxon>Demequina</taxon>
    </lineage>
</organism>
<dbReference type="Pfam" id="PF01048">
    <property type="entry name" value="PNP_UDP_1"/>
    <property type="match status" value="1"/>
</dbReference>
<comment type="caution">
    <text evidence="7">The sequence shown here is derived from an EMBL/GenBank/DDBJ whole genome shotgun (WGS) entry which is preliminary data.</text>
</comment>
<dbReference type="InterPro" id="IPR010049">
    <property type="entry name" value="MTA_SAH_Nsdase"/>
</dbReference>
<name>A0ABT8G4N9_9MICO</name>
<feature type="domain" description="Nucleoside phosphorylase" evidence="6">
    <location>
        <begin position="8"/>
        <end position="226"/>
    </location>
</feature>
<protein>
    <recommendedName>
        <fullName evidence="2">adenosylhomocysteine nucleosidase</fullName>
        <ecNumber evidence="2">3.2.2.9</ecNumber>
    </recommendedName>
</protein>
<dbReference type="PANTHER" id="PTHR46832:SF1">
    <property type="entry name" value="5'-METHYLTHIOADENOSINE_S-ADENOSYLHOMOCYSTEINE NUCLEOSIDASE"/>
    <property type="match status" value="1"/>
</dbReference>
<evidence type="ECO:0000256" key="3">
    <source>
        <dbReference type="ARBA" id="ARBA00022605"/>
    </source>
</evidence>
<dbReference type="EC" id="3.2.2.9" evidence="2"/>
<proteinExistence type="predicted"/>
<keyword evidence="3" id="KW-0028">Amino-acid biosynthesis</keyword>
<keyword evidence="4 7" id="KW-0378">Hydrolase</keyword>
<keyword evidence="7" id="KW-0326">Glycosidase</keyword>
<comment type="pathway">
    <text evidence="1">Amino-acid biosynthesis; L-methionine biosynthesis via salvage pathway; S-methyl-5-thio-alpha-D-ribose 1-phosphate from S-methyl-5'-thioadenosine (hydrolase route): step 1/2.</text>
</comment>
<dbReference type="SUPFAM" id="SSF53167">
    <property type="entry name" value="Purine and uridine phosphorylases"/>
    <property type="match status" value="1"/>
</dbReference>
<sequence length="237" mass="24722">MTTRAIPAVLVAMSEEAQGFLKLSDSSEKVSEAPESYLVQRGEASYLLVVTGIGMVAAARAATLVAHGVIADVTPTLIVSAGSCGGIPGHVTVGDLVVPCCCLDWSADSTSIGYAYGQVPGHHEFHESDERLVDMAVELGAKKGYLASANAFAVAETVDLIRERFPKVIATDMESAAVSQVCTMSEVPFLSLRCVSDMCQGDGGVEFDEHLDDAAERSAAAVLKLLAREAAAQATTV</sequence>
<gene>
    <name evidence="7" type="primary">mtnN</name>
    <name evidence="7" type="ORF">QQX04_13990</name>
</gene>
<dbReference type="GO" id="GO:0008930">
    <property type="term" value="F:methylthioadenosine nucleosidase activity"/>
    <property type="evidence" value="ECO:0007669"/>
    <property type="project" value="UniProtKB-EC"/>
</dbReference>
<evidence type="ECO:0000256" key="1">
    <source>
        <dbReference type="ARBA" id="ARBA00004945"/>
    </source>
</evidence>
<reference evidence="7" key="1">
    <citation type="submission" date="2023-06" db="EMBL/GenBank/DDBJ databases">
        <title>SYSU T00b26.</title>
        <authorList>
            <person name="Gao L."/>
            <person name="Fang B.-Z."/>
            <person name="Li W.-J."/>
        </authorList>
    </citation>
    <scope>NUCLEOTIDE SEQUENCE</scope>
    <source>
        <strain evidence="7">SYSU T00b26</strain>
    </source>
</reference>
<keyword evidence="5" id="KW-0486">Methionine biosynthesis</keyword>
<dbReference type="Gene3D" id="3.40.50.1580">
    <property type="entry name" value="Nucleoside phosphorylase domain"/>
    <property type="match status" value="1"/>
</dbReference>
<dbReference type="EMBL" id="JAUHPV010000011">
    <property type="protein sequence ID" value="MDN4474107.1"/>
    <property type="molecule type" value="Genomic_DNA"/>
</dbReference>
<keyword evidence="8" id="KW-1185">Reference proteome</keyword>
<evidence type="ECO:0000313" key="8">
    <source>
        <dbReference type="Proteomes" id="UP001172738"/>
    </source>
</evidence>